<feature type="region of interest" description="Disordered" evidence="1">
    <location>
        <begin position="100"/>
        <end position="125"/>
    </location>
</feature>
<evidence type="ECO:0000313" key="3">
    <source>
        <dbReference type="EMBL" id="KAK9412995.1"/>
    </source>
</evidence>
<feature type="domain" description="Cupin type-2" evidence="2">
    <location>
        <begin position="40"/>
        <end position="91"/>
    </location>
</feature>
<dbReference type="InterPro" id="IPR052044">
    <property type="entry name" value="PKS_Associated_Protein"/>
</dbReference>
<proteinExistence type="predicted"/>
<dbReference type="SUPFAM" id="SSF51182">
    <property type="entry name" value="RmlC-like cupins"/>
    <property type="match status" value="1"/>
</dbReference>
<organism evidence="3 4">
    <name type="scientific">Seiridium unicorne</name>
    <dbReference type="NCBI Taxonomy" id="138068"/>
    <lineage>
        <taxon>Eukaryota</taxon>
        <taxon>Fungi</taxon>
        <taxon>Dikarya</taxon>
        <taxon>Ascomycota</taxon>
        <taxon>Pezizomycotina</taxon>
        <taxon>Sordariomycetes</taxon>
        <taxon>Xylariomycetidae</taxon>
        <taxon>Amphisphaeriales</taxon>
        <taxon>Sporocadaceae</taxon>
        <taxon>Seiridium</taxon>
    </lineage>
</organism>
<name>A0ABR2UEW6_9PEZI</name>
<dbReference type="CDD" id="cd02226">
    <property type="entry name" value="cupin_YdbB-like"/>
    <property type="match status" value="1"/>
</dbReference>
<reference evidence="3 4" key="1">
    <citation type="journal article" date="2024" name="J. Plant Pathol.">
        <title>Sequence and assembly of the genome of Seiridium unicorne, isolate CBS 538.82, causal agent of cypress canker disease.</title>
        <authorList>
            <person name="Scali E."/>
            <person name="Rocca G.D."/>
            <person name="Danti R."/>
            <person name="Garbelotto M."/>
            <person name="Barberini S."/>
            <person name="Baroncelli R."/>
            <person name="Emiliani G."/>
        </authorList>
    </citation>
    <scope>NUCLEOTIDE SEQUENCE [LARGE SCALE GENOMIC DNA]</scope>
    <source>
        <strain evidence="3 4">BM-138-508</strain>
    </source>
</reference>
<evidence type="ECO:0000313" key="4">
    <source>
        <dbReference type="Proteomes" id="UP001408356"/>
    </source>
</evidence>
<comment type="caution">
    <text evidence="3">The sequence shown here is derived from an EMBL/GenBank/DDBJ whole genome shotgun (WGS) entry which is preliminary data.</text>
</comment>
<evidence type="ECO:0000259" key="2">
    <source>
        <dbReference type="Pfam" id="PF07883"/>
    </source>
</evidence>
<evidence type="ECO:0000256" key="1">
    <source>
        <dbReference type="SAM" id="MobiDB-lite"/>
    </source>
</evidence>
<dbReference type="Pfam" id="PF07883">
    <property type="entry name" value="Cupin_2"/>
    <property type="match status" value="1"/>
</dbReference>
<dbReference type="PANTHER" id="PTHR36114">
    <property type="entry name" value="16.7 KDA PROTEIN IN WHIE LOCUS"/>
    <property type="match status" value="1"/>
</dbReference>
<protein>
    <submittedName>
        <fullName evidence="3">Cupin type-2 domain-containing protein</fullName>
    </submittedName>
</protein>
<dbReference type="InterPro" id="IPR011051">
    <property type="entry name" value="RmlC_Cupin_sf"/>
</dbReference>
<dbReference type="EMBL" id="JARVKF010000445">
    <property type="protein sequence ID" value="KAK9412995.1"/>
    <property type="molecule type" value="Genomic_DNA"/>
</dbReference>
<dbReference type="PANTHER" id="PTHR36114:SF1">
    <property type="entry name" value="16.7 KDA PROTEIN IN WHIE LOCUS"/>
    <property type="match status" value="1"/>
</dbReference>
<keyword evidence="4" id="KW-1185">Reference proteome</keyword>
<sequence length="125" mass="13561">MAPISVNKTLQSFEETWSPRLIASVNDQHVKVAKIDGPFIFHAHPDTDELFYILAGSVSMEIEGSATVELQAGDVCTVAKGVRHRPVARKADIMMIEKAGTVNTGDEPASEKTRQVSDVRSSTPP</sequence>
<dbReference type="Gene3D" id="2.60.120.10">
    <property type="entry name" value="Jelly Rolls"/>
    <property type="match status" value="1"/>
</dbReference>
<dbReference type="InterPro" id="IPR014710">
    <property type="entry name" value="RmlC-like_jellyroll"/>
</dbReference>
<dbReference type="InterPro" id="IPR013096">
    <property type="entry name" value="Cupin_2"/>
</dbReference>
<dbReference type="Proteomes" id="UP001408356">
    <property type="component" value="Unassembled WGS sequence"/>
</dbReference>
<accession>A0ABR2UEW6</accession>
<gene>
    <name evidence="3" type="ORF">SUNI508_12190</name>
</gene>